<evidence type="ECO:0000313" key="1">
    <source>
        <dbReference type="EMBL" id="GGF09803.1"/>
    </source>
</evidence>
<dbReference type="Proteomes" id="UP000646365">
    <property type="component" value="Unassembled WGS sequence"/>
</dbReference>
<evidence type="ECO:0000313" key="2">
    <source>
        <dbReference type="Proteomes" id="UP000646365"/>
    </source>
</evidence>
<keyword evidence="2" id="KW-1185">Reference proteome</keyword>
<sequence length="83" mass="9071">MRRYLLRYRGTGPRPSDVPGLIGPDDGLRLLEALGDGYVVEGEKAAVDAFLGRLSGWFSAPVKQYGRPKIGAARHGRIHRLAV</sequence>
<proteinExistence type="predicted"/>
<dbReference type="EMBL" id="BMJQ01000003">
    <property type="protein sequence ID" value="GGF09803.1"/>
    <property type="molecule type" value="Genomic_DNA"/>
</dbReference>
<accession>A0A8J2YRH9</accession>
<protein>
    <submittedName>
        <fullName evidence="1">Uncharacterized protein</fullName>
    </submittedName>
</protein>
<organism evidence="1 2">
    <name type="scientific">Aliidongia dinghuensis</name>
    <dbReference type="NCBI Taxonomy" id="1867774"/>
    <lineage>
        <taxon>Bacteria</taxon>
        <taxon>Pseudomonadati</taxon>
        <taxon>Pseudomonadota</taxon>
        <taxon>Alphaproteobacteria</taxon>
        <taxon>Rhodospirillales</taxon>
        <taxon>Dongiaceae</taxon>
        <taxon>Aliidongia</taxon>
    </lineage>
</organism>
<gene>
    <name evidence="1" type="ORF">GCM10011611_14150</name>
</gene>
<comment type="caution">
    <text evidence="1">The sequence shown here is derived from an EMBL/GenBank/DDBJ whole genome shotgun (WGS) entry which is preliminary data.</text>
</comment>
<name>A0A8J2YRH9_9PROT</name>
<dbReference type="AlphaFoldDB" id="A0A8J2YRH9"/>
<reference evidence="1" key="1">
    <citation type="journal article" date="2014" name="Int. J. Syst. Evol. Microbiol.">
        <title>Complete genome sequence of Corynebacterium casei LMG S-19264T (=DSM 44701T), isolated from a smear-ripened cheese.</title>
        <authorList>
            <consortium name="US DOE Joint Genome Institute (JGI-PGF)"/>
            <person name="Walter F."/>
            <person name="Albersmeier A."/>
            <person name="Kalinowski J."/>
            <person name="Ruckert C."/>
        </authorList>
    </citation>
    <scope>NUCLEOTIDE SEQUENCE</scope>
    <source>
        <strain evidence="1">CGMCC 1.15725</strain>
    </source>
</reference>
<reference evidence="1" key="2">
    <citation type="submission" date="2020-09" db="EMBL/GenBank/DDBJ databases">
        <authorList>
            <person name="Sun Q."/>
            <person name="Zhou Y."/>
        </authorList>
    </citation>
    <scope>NUCLEOTIDE SEQUENCE</scope>
    <source>
        <strain evidence="1">CGMCC 1.15725</strain>
    </source>
</reference>